<evidence type="ECO:0000313" key="1">
    <source>
        <dbReference type="EMBL" id="TWJ28238.1"/>
    </source>
</evidence>
<evidence type="ECO:0008006" key="3">
    <source>
        <dbReference type="Google" id="ProtNLM"/>
    </source>
</evidence>
<gene>
    <name evidence="1" type="ORF">JD81_01742</name>
</gene>
<dbReference type="OrthoDB" id="4894058at2"/>
<keyword evidence="2" id="KW-1185">Reference proteome</keyword>
<accession>A0A562WDJ5</accession>
<organism evidence="1 2">
    <name type="scientific">Micromonospora sagamiensis</name>
    <dbReference type="NCBI Taxonomy" id="47875"/>
    <lineage>
        <taxon>Bacteria</taxon>
        <taxon>Bacillati</taxon>
        <taxon>Actinomycetota</taxon>
        <taxon>Actinomycetes</taxon>
        <taxon>Micromonosporales</taxon>
        <taxon>Micromonosporaceae</taxon>
        <taxon>Micromonospora</taxon>
    </lineage>
</organism>
<protein>
    <recommendedName>
        <fullName evidence="3">BNR repeat protein</fullName>
    </recommendedName>
</protein>
<dbReference type="Proteomes" id="UP000319728">
    <property type="component" value="Unassembled WGS sequence"/>
</dbReference>
<dbReference type="RefSeq" id="WP_145816403.1">
    <property type="nucleotide sequence ID" value="NZ_AP023438.1"/>
</dbReference>
<dbReference type="AlphaFoldDB" id="A0A562WDJ5"/>
<name>A0A562WDJ5_9ACTN</name>
<proteinExistence type="predicted"/>
<dbReference type="PROSITE" id="PS51257">
    <property type="entry name" value="PROKAR_LIPOPROTEIN"/>
    <property type="match status" value="1"/>
</dbReference>
<sequence length="395" mass="40512">MSRRRVVALFALVAVLLSGCGRAPGRGTDDDAAVRPLALAWQSLNLPTPPGSPGRLLVRDVVACAGRWYVVGAVADAAGDTRPVAWSSPDGLLWTALRMLPQSHYGRQHVLYSVACRDDRIALLGAKSGGAHGNPRTSTWRQLPDGSLTETAAPFELFGGPRAVNVARITAGPAGWLIAGSRRDGAAVWASADAVRFELREGVAELAGDGRGRTSAHDAVAGPSAGWFVAGSLLPAGGGSLLPVAWTSGDAVTWRRWMLPATSGKGQAQRVARVGSTVLVVGSRGDGFGAWRWDGTDWREAGAFGAAAGPGVPWVDGLAVVGAQVVAVAGDGGGYGMWHSPDAGGSWRPVGMPAAVPDGGDSAVAVAGAGDRLVLVTDDGASSRVWSVRVQDVGR</sequence>
<comment type="caution">
    <text evidence="1">The sequence shown here is derived from an EMBL/GenBank/DDBJ whole genome shotgun (WGS) entry which is preliminary data.</text>
</comment>
<evidence type="ECO:0000313" key="2">
    <source>
        <dbReference type="Proteomes" id="UP000319728"/>
    </source>
</evidence>
<dbReference type="EMBL" id="VLLP01000001">
    <property type="protein sequence ID" value="TWJ28238.1"/>
    <property type="molecule type" value="Genomic_DNA"/>
</dbReference>
<reference evidence="1 2" key="1">
    <citation type="submission" date="2019-07" db="EMBL/GenBank/DDBJ databases">
        <title>R&amp;d 2014.</title>
        <authorList>
            <person name="Klenk H.-P."/>
        </authorList>
    </citation>
    <scope>NUCLEOTIDE SEQUENCE [LARGE SCALE GENOMIC DNA]</scope>
    <source>
        <strain evidence="1 2">DSM 43912</strain>
    </source>
</reference>